<evidence type="ECO:0000259" key="3">
    <source>
        <dbReference type="Pfam" id="PF16987"/>
    </source>
</evidence>
<sequence length="63" mass="7203">MEVPSADWRSQLLPEARQGIVNKIMDTLRRHLPVAVPEGMNELQKIALRFEEKIYTVAVNQGD</sequence>
<name>A0A835QI29_VANPL</name>
<organism evidence="4 5">
    <name type="scientific">Vanilla planifolia</name>
    <name type="common">Vanilla</name>
    <dbReference type="NCBI Taxonomy" id="51239"/>
    <lineage>
        <taxon>Eukaryota</taxon>
        <taxon>Viridiplantae</taxon>
        <taxon>Streptophyta</taxon>
        <taxon>Embryophyta</taxon>
        <taxon>Tracheophyta</taxon>
        <taxon>Spermatophyta</taxon>
        <taxon>Magnoliopsida</taxon>
        <taxon>Liliopsida</taxon>
        <taxon>Asparagales</taxon>
        <taxon>Orchidaceae</taxon>
        <taxon>Vanilloideae</taxon>
        <taxon>Vanilleae</taxon>
        <taxon>Vanilla</taxon>
    </lineage>
</organism>
<dbReference type="InterPro" id="IPR044661">
    <property type="entry name" value="MED15a/b/c-like"/>
</dbReference>
<accession>A0A835QI29</accession>
<dbReference type="PANTHER" id="PTHR33137:SF4">
    <property type="entry name" value="MEDIATOR OF RNA POLYMERASE II TRANSCRIPTION SUBUNIT 15A-RELATED"/>
    <property type="match status" value="1"/>
</dbReference>
<reference evidence="4 5" key="1">
    <citation type="journal article" date="2020" name="Nat. Food">
        <title>A phased Vanilla planifolia genome enables genetic improvement of flavour and production.</title>
        <authorList>
            <person name="Hasing T."/>
            <person name="Tang H."/>
            <person name="Brym M."/>
            <person name="Khazi F."/>
            <person name="Huang T."/>
            <person name="Chambers A.H."/>
        </authorList>
    </citation>
    <scope>NUCLEOTIDE SEQUENCE [LARGE SCALE GENOMIC DNA]</scope>
    <source>
        <tissue evidence="4">Leaf</tissue>
    </source>
</reference>
<dbReference type="InterPro" id="IPR036529">
    <property type="entry name" value="KIX_dom_sf"/>
</dbReference>
<dbReference type="FunFam" id="1.10.246.20:FF:000003">
    <property type="entry name" value="Mediator of RNA polymerase II transcription subunit 15a"/>
    <property type="match status" value="1"/>
</dbReference>
<dbReference type="GO" id="GO:0005634">
    <property type="term" value="C:nucleus"/>
    <property type="evidence" value="ECO:0007669"/>
    <property type="project" value="UniProtKB-SubCell"/>
</dbReference>
<dbReference type="EMBL" id="JADCNM010000008">
    <property type="protein sequence ID" value="KAG0471883.1"/>
    <property type="molecule type" value="Genomic_DNA"/>
</dbReference>
<dbReference type="Gene3D" id="1.10.246.20">
    <property type="entry name" value="Coactivator CBP, KIX domain"/>
    <property type="match status" value="1"/>
</dbReference>
<evidence type="ECO:0000313" key="4">
    <source>
        <dbReference type="EMBL" id="KAG0471883.1"/>
    </source>
</evidence>
<evidence type="ECO:0000313" key="5">
    <source>
        <dbReference type="Proteomes" id="UP000639772"/>
    </source>
</evidence>
<dbReference type="GO" id="GO:0031490">
    <property type="term" value="F:chromatin DNA binding"/>
    <property type="evidence" value="ECO:0007669"/>
    <property type="project" value="InterPro"/>
</dbReference>
<comment type="subcellular location">
    <subcellularLocation>
        <location evidence="1">Nucleus</location>
    </subcellularLocation>
</comment>
<dbReference type="PANTHER" id="PTHR33137">
    <property type="entry name" value="MEDIATOR OF RNA POLYMERASE II TRANSCRIPTION SUBUNIT 15A-RELATED"/>
    <property type="match status" value="1"/>
</dbReference>
<evidence type="ECO:0000256" key="2">
    <source>
        <dbReference type="ARBA" id="ARBA00023242"/>
    </source>
</evidence>
<dbReference type="Proteomes" id="UP000639772">
    <property type="component" value="Unassembled WGS sequence"/>
</dbReference>
<feature type="domain" description="Mediator complex subunit 15 KIX" evidence="3">
    <location>
        <begin position="6"/>
        <end position="62"/>
    </location>
</feature>
<protein>
    <recommendedName>
        <fullName evidence="3">Mediator complex subunit 15 KIX domain-containing protein</fullName>
    </recommendedName>
</protein>
<comment type="caution">
    <text evidence="4">The sequence shown here is derived from an EMBL/GenBank/DDBJ whole genome shotgun (WGS) entry which is preliminary data.</text>
</comment>
<keyword evidence="2" id="KW-0539">Nucleus</keyword>
<dbReference type="OrthoDB" id="1912459at2759"/>
<dbReference type="GO" id="GO:0003713">
    <property type="term" value="F:transcription coactivator activity"/>
    <property type="evidence" value="ECO:0007669"/>
    <property type="project" value="InterPro"/>
</dbReference>
<dbReference type="Pfam" id="PF16987">
    <property type="entry name" value="KIX_2"/>
    <property type="match status" value="1"/>
</dbReference>
<evidence type="ECO:0000256" key="1">
    <source>
        <dbReference type="ARBA" id="ARBA00004123"/>
    </source>
</evidence>
<gene>
    <name evidence="4" type="ORF">HPP92_016429</name>
</gene>
<proteinExistence type="predicted"/>
<dbReference type="AlphaFoldDB" id="A0A835QI29"/>
<dbReference type="InterPro" id="IPR036546">
    <property type="entry name" value="MED15_KIX"/>
</dbReference>